<proteinExistence type="predicted"/>
<evidence type="ECO:0000259" key="7">
    <source>
        <dbReference type="PROSITE" id="PS50826"/>
    </source>
</evidence>
<evidence type="ECO:0000313" key="9">
    <source>
        <dbReference type="Proteomes" id="UP000235965"/>
    </source>
</evidence>
<dbReference type="PANTHER" id="PTHR46556">
    <property type="entry name" value="PLECKSTRIN HOMOLOGY DOMAIN-CONTAINING FAMILY M MEMBER 2"/>
    <property type="match status" value="1"/>
</dbReference>
<dbReference type="SMART" id="SM00593">
    <property type="entry name" value="RUN"/>
    <property type="match status" value="1"/>
</dbReference>
<evidence type="ECO:0000256" key="1">
    <source>
        <dbReference type="ARBA" id="ARBA00004496"/>
    </source>
</evidence>
<feature type="domain" description="PH" evidence="6">
    <location>
        <begin position="895"/>
        <end position="993"/>
    </location>
</feature>
<evidence type="ECO:0000256" key="4">
    <source>
        <dbReference type="ARBA" id="ARBA00023228"/>
    </source>
</evidence>
<dbReference type="Proteomes" id="UP000235965">
    <property type="component" value="Unassembled WGS sequence"/>
</dbReference>
<feature type="region of interest" description="Disordered" evidence="5">
    <location>
        <begin position="507"/>
        <end position="549"/>
    </location>
</feature>
<keyword evidence="4" id="KW-0458">Lysosome</keyword>
<dbReference type="InterPro" id="IPR011993">
    <property type="entry name" value="PH-like_dom_sf"/>
</dbReference>
<comment type="caution">
    <text evidence="8">The sequence shown here is derived from an EMBL/GenBank/DDBJ whole genome shotgun (WGS) entry which is preliminary data.</text>
</comment>
<dbReference type="AlphaFoldDB" id="A0A2J7RR94"/>
<dbReference type="SUPFAM" id="SSF140741">
    <property type="entry name" value="RUN domain-like"/>
    <property type="match status" value="1"/>
</dbReference>
<dbReference type="Pfam" id="PF02759">
    <property type="entry name" value="RUN"/>
    <property type="match status" value="1"/>
</dbReference>
<comment type="subcellular location">
    <subcellularLocation>
        <location evidence="1">Cytoplasm</location>
    </subcellularLocation>
    <subcellularLocation>
        <location evidence="2">Lysosome membrane</location>
    </subcellularLocation>
</comment>
<dbReference type="InterPro" id="IPR047327">
    <property type="entry name" value="RUN_PLEKHM2"/>
</dbReference>
<dbReference type="STRING" id="105785.A0A2J7RR94"/>
<dbReference type="Pfam" id="PF23142">
    <property type="entry name" value="PH_PLEKHM2"/>
    <property type="match status" value="1"/>
</dbReference>
<dbReference type="InterPro" id="IPR057288">
    <property type="entry name" value="PH_PLEKHM2"/>
</dbReference>
<dbReference type="GO" id="GO:0005765">
    <property type="term" value="C:lysosomal membrane"/>
    <property type="evidence" value="ECO:0007669"/>
    <property type="project" value="UniProtKB-SubCell"/>
</dbReference>
<keyword evidence="3" id="KW-0963">Cytoplasm</keyword>
<evidence type="ECO:0000313" key="8">
    <source>
        <dbReference type="EMBL" id="PNF43354.1"/>
    </source>
</evidence>
<dbReference type="InterPro" id="IPR001849">
    <property type="entry name" value="PH_domain"/>
</dbReference>
<dbReference type="CDD" id="cd13309">
    <property type="entry name" value="PH_SKIP"/>
    <property type="match status" value="1"/>
</dbReference>
<dbReference type="SUPFAM" id="SSF50729">
    <property type="entry name" value="PH domain-like"/>
    <property type="match status" value="1"/>
</dbReference>
<dbReference type="PROSITE" id="PS50826">
    <property type="entry name" value="RUN"/>
    <property type="match status" value="1"/>
</dbReference>
<dbReference type="InterPro" id="IPR004012">
    <property type="entry name" value="Run_dom"/>
</dbReference>
<keyword evidence="9" id="KW-1185">Reference proteome</keyword>
<dbReference type="GO" id="GO:0007030">
    <property type="term" value="P:Golgi organization"/>
    <property type="evidence" value="ECO:0007669"/>
    <property type="project" value="TreeGrafter"/>
</dbReference>
<dbReference type="InterPro" id="IPR037213">
    <property type="entry name" value="Run_dom_sf"/>
</dbReference>
<dbReference type="GO" id="GO:0032418">
    <property type="term" value="P:lysosome localization"/>
    <property type="evidence" value="ECO:0007669"/>
    <property type="project" value="TreeGrafter"/>
</dbReference>
<dbReference type="GO" id="GO:0019894">
    <property type="term" value="F:kinesin binding"/>
    <property type="evidence" value="ECO:0007669"/>
    <property type="project" value="TreeGrafter"/>
</dbReference>
<evidence type="ECO:0000256" key="3">
    <source>
        <dbReference type="ARBA" id="ARBA00022490"/>
    </source>
</evidence>
<dbReference type="PROSITE" id="PS50003">
    <property type="entry name" value="PH_DOMAIN"/>
    <property type="match status" value="1"/>
</dbReference>
<name>A0A2J7RR94_9NEOP</name>
<dbReference type="GO" id="GO:0010008">
    <property type="term" value="C:endosome membrane"/>
    <property type="evidence" value="ECO:0007669"/>
    <property type="project" value="TreeGrafter"/>
</dbReference>
<dbReference type="FunCoup" id="A0A2J7RR94">
    <property type="interactions" value="173"/>
</dbReference>
<dbReference type="EMBL" id="NEVH01000611">
    <property type="protein sequence ID" value="PNF43354.1"/>
    <property type="molecule type" value="Genomic_DNA"/>
</dbReference>
<dbReference type="Gene3D" id="2.30.29.30">
    <property type="entry name" value="Pleckstrin-homology domain (PH domain)/Phosphotyrosine-binding domain (PTB)"/>
    <property type="match status" value="1"/>
</dbReference>
<evidence type="ECO:0000259" key="6">
    <source>
        <dbReference type="PROSITE" id="PS50003"/>
    </source>
</evidence>
<dbReference type="SMART" id="SM00233">
    <property type="entry name" value="PH"/>
    <property type="match status" value="1"/>
</dbReference>
<feature type="domain" description="RUN" evidence="7">
    <location>
        <begin position="40"/>
        <end position="162"/>
    </location>
</feature>
<dbReference type="Pfam" id="PF00169">
    <property type="entry name" value="PH"/>
    <property type="match status" value="1"/>
</dbReference>
<dbReference type="Gene3D" id="1.20.58.900">
    <property type="match status" value="1"/>
</dbReference>
<protein>
    <recommendedName>
        <fullName evidence="10">RUN domain-containing protein</fullName>
    </recommendedName>
</protein>
<gene>
    <name evidence="8" type="ORF">B7P43_G14466</name>
</gene>
<dbReference type="InParanoid" id="A0A2J7RR94"/>
<accession>A0A2J7RR94</accession>
<evidence type="ECO:0000256" key="5">
    <source>
        <dbReference type="SAM" id="MobiDB-lite"/>
    </source>
</evidence>
<dbReference type="PANTHER" id="PTHR46556:SF1">
    <property type="entry name" value="PLECKSTRIN HOMOLOGY DOMAIN-CONTAINING FAMILY M MEMBER 2"/>
    <property type="match status" value="1"/>
</dbReference>
<feature type="region of interest" description="Disordered" evidence="5">
    <location>
        <begin position="291"/>
        <end position="310"/>
    </location>
</feature>
<reference evidence="8 9" key="1">
    <citation type="submission" date="2017-12" db="EMBL/GenBank/DDBJ databases">
        <title>Hemimetabolous genomes reveal molecular basis of termite eusociality.</title>
        <authorList>
            <person name="Harrison M.C."/>
            <person name="Jongepier E."/>
            <person name="Robertson H.M."/>
            <person name="Arning N."/>
            <person name="Bitard-Feildel T."/>
            <person name="Chao H."/>
            <person name="Childers C.P."/>
            <person name="Dinh H."/>
            <person name="Doddapaneni H."/>
            <person name="Dugan S."/>
            <person name="Gowin J."/>
            <person name="Greiner C."/>
            <person name="Han Y."/>
            <person name="Hu H."/>
            <person name="Hughes D.S.T."/>
            <person name="Huylmans A.-K."/>
            <person name="Kemena C."/>
            <person name="Kremer L.P.M."/>
            <person name="Lee S.L."/>
            <person name="Lopez-Ezquerra A."/>
            <person name="Mallet L."/>
            <person name="Monroy-Kuhn J.M."/>
            <person name="Moser A."/>
            <person name="Murali S.C."/>
            <person name="Muzny D.M."/>
            <person name="Otani S."/>
            <person name="Piulachs M.-D."/>
            <person name="Poelchau M."/>
            <person name="Qu J."/>
            <person name="Schaub F."/>
            <person name="Wada-Katsumata A."/>
            <person name="Worley K.C."/>
            <person name="Xie Q."/>
            <person name="Ylla G."/>
            <person name="Poulsen M."/>
            <person name="Gibbs R.A."/>
            <person name="Schal C."/>
            <person name="Richards S."/>
            <person name="Belles X."/>
            <person name="Korb J."/>
            <person name="Bornberg-Bauer E."/>
        </authorList>
    </citation>
    <scope>NUCLEOTIDE SEQUENCE [LARGE SCALE GENOMIC DNA]</scope>
    <source>
        <tissue evidence="8">Whole body</tissue>
    </source>
</reference>
<evidence type="ECO:0000256" key="2">
    <source>
        <dbReference type="ARBA" id="ARBA00004656"/>
    </source>
</evidence>
<dbReference type="CDD" id="cd17680">
    <property type="entry name" value="RUN_PLEKHM2"/>
    <property type="match status" value="1"/>
</dbReference>
<dbReference type="OrthoDB" id="9983817at2759"/>
<organism evidence="8 9">
    <name type="scientific">Cryptotermes secundus</name>
    <dbReference type="NCBI Taxonomy" id="105785"/>
    <lineage>
        <taxon>Eukaryota</taxon>
        <taxon>Metazoa</taxon>
        <taxon>Ecdysozoa</taxon>
        <taxon>Arthropoda</taxon>
        <taxon>Hexapoda</taxon>
        <taxon>Insecta</taxon>
        <taxon>Pterygota</taxon>
        <taxon>Neoptera</taxon>
        <taxon>Polyneoptera</taxon>
        <taxon>Dictyoptera</taxon>
        <taxon>Blattodea</taxon>
        <taxon>Blattoidea</taxon>
        <taxon>Termitoidae</taxon>
        <taxon>Kalotermitidae</taxon>
        <taxon>Cryptotermitinae</taxon>
        <taxon>Cryptotermes</taxon>
    </lineage>
</organism>
<dbReference type="GO" id="GO:0032880">
    <property type="term" value="P:regulation of protein localization"/>
    <property type="evidence" value="ECO:0007669"/>
    <property type="project" value="TreeGrafter"/>
</dbReference>
<evidence type="ECO:0008006" key="10">
    <source>
        <dbReference type="Google" id="ProtNLM"/>
    </source>
</evidence>
<dbReference type="InterPro" id="IPR053015">
    <property type="entry name" value="PH_domain-containing_M2"/>
</dbReference>
<sequence length="1134" mass="125269">MELHDDKNGVKDGILDDLGKSIKLVQRYALCGCKGIIVIDNDSWPVQALCHLLDLVLRHGLQDWHHGFWPVVCEFSHSDTLRVIQSLKSVNTSLGKGRAWLYHTLTEGSLQSYLHCLSQDVRILCRHYVTQALIRDTPRTQQLLTLLAGLEHVQFNLYPDAAYLDMAAYQQHTEVSSDVVSLCGDPSNFGLHMTSSVTSSLTSPVDSGVALLDSDADNTSVSEATMNETDCLSLRDDREFQDDSGCNEIEDNRINHQLQTLDTHMGKGYTSEECCVNTHTEADQLHAATKEEDCGESDKPAGAGALRTTPAESGNEVVAVSDIFRSHSLSVMTASDIANQNVIENSIIPPVLCSAPSSFVESKNRVNTDMTVMEERKTTKASCMPKQGTDGDDIVFRRQRNKKKRNNIPPDGTTKVKRVSFHEDFIRTECESAGKCGPDFSVSFLPPNSVIKRDVVKGRYSWCGEGDAPFMRRRNNESGTKSDIYLSASNLTSSDETISMEDPLMQLSKNTNNTDSKQKDKYAVSETAHAPPVTERGTPEGQEDPPVYSSSLCLHKHEPGGTLAGAVGGLSGSLSKFSSFLLSADRLSDSESIPASDSELFCSSTVHLTSSSFKENHFLENSGCQSLLGVRPAKLHSCHHHRSRKGTPLGLIPPREVASKSSLLTRFMRSLTEKKFMQKKPKVALKPSRSLYIPGARKLDRTEVLEQFITELHVMGHNVEQVAVGTPDLEETFRTQVFLDSLEVLYKVFKVSSSYYSTGIATPLLALLTNINLYLIGVKSNYTYCNKLVMPYTDLDAMLVGPNMQTVLLVSADRQTQFLLVTGDHSITEQLVGHIEIAMRRAPTKPTLPAVRVLELEDMKGLAQDISVLAGEAICHYSIVHLQDHQVSPPSTPLGPTKEGHLMFRPATDTPLQPWEPGFFMLKAGVVYMFGDKSCHLPKRWIPLRGNGCRRIPHAHRPHTFEIILGPRRSFQFAAADEYEASDWLQAFIQAASGVHEEGQAQTMCCSLVVTTHHIITCLERFAGCAQVQTLSCAAIQDLTAFTVESLEHSWCVLEFACREVHEGSGDSVLYFASAGEMRGFMDILQHLWLSLQQTEFPLCPMADTSLGRRCRETSTLLAGAWDVLLPAVSHTSL</sequence>